<dbReference type="GO" id="GO:0005737">
    <property type="term" value="C:cytoplasm"/>
    <property type="evidence" value="ECO:0007669"/>
    <property type="project" value="UniProtKB-SubCell"/>
</dbReference>
<dbReference type="Gene3D" id="3.90.950.10">
    <property type="match status" value="1"/>
</dbReference>
<dbReference type="NCBIfam" id="TIGR00172">
    <property type="entry name" value="maf"/>
    <property type="match status" value="1"/>
</dbReference>
<gene>
    <name evidence="6" type="ORF">CAP_0030</name>
</gene>
<dbReference type="AlphaFoldDB" id="A0A017TJW6"/>
<feature type="site" description="Important for substrate specificity" evidence="4">
    <location>
        <position position="16"/>
    </location>
</feature>
<comment type="function">
    <text evidence="4">Nucleoside triphosphate pyrophosphatase that hydrolyzes dTTP and UTP. May have a dual role in cell division arrest and in preventing the incorporation of modified nucleotides into cellular nucleic acids.</text>
</comment>
<dbReference type="RefSeq" id="WP_044234621.1">
    <property type="nucleotide sequence ID" value="NZ_ASRX01000001.1"/>
</dbReference>
<dbReference type="STRING" id="1192034.CAP_0030"/>
<dbReference type="Pfam" id="PF02545">
    <property type="entry name" value="Maf"/>
    <property type="match status" value="1"/>
</dbReference>
<dbReference type="SUPFAM" id="SSF52972">
    <property type="entry name" value="ITPase-like"/>
    <property type="match status" value="1"/>
</dbReference>
<dbReference type="CDD" id="cd00555">
    <property type="entry name" value="Maf"/>
    <property type="match status" value="1"/>
</dbReference>
<dbReference type="PANTHER" id="PTHR43213">
    <property type="entry name" value="BIFUNCTIONAL DTTP/UTP PYROPHOSPHATASE/METHYLTRANSFERASE PROTEIN-RELATED"/>
    <property type="match status" value="1"/>
</dbReference>
<dbReference type="Proteomes" id="UP000019678">
    <property type="component" value="Unassembled WGS sequence"/>
</dbReference>
<comment type="catalytic activity">
    <reaction evidence="4">
        <text>UTP + H2O = UMP + diphosphate + H(+)</text>
        <dbReference type="Rhea" id="RHEA:29395"/>
        <dbReference type="ChEBI" id="CHEBI:15377"/>
        <dbReference type="ChEBI" id="CHEBI:15378"/>
        <dbReference type="ChEBI" id="CHEBI:33019"/>
        <dbReference type="ChEBI" id="CHEBI:46398"/>
        <dbReference type="ChEBI" id="CHEBI:57865"/>
        <dbReference type="EC" id="3.6.1.9"/>
    </reaction>
</comment>
<dbReference type="EC" id="3.6.1.9" evidence="4"/>
<keyword evidence="4" id="KW-0963">Cytoplasm</keyword>
<dbReference type="HAMAP" id="MF_00528">
    <property type="entry name" value="Maf"/>
    <property type="match status" value="1"/>
</dbReference>
<sequence length="220" mass="23328">MIDHAHPLLLGSSSPRRRDILASLGLPFRVAAAEVSEIKAEEERAEDYQARIVLAKLKAAQERQEAADAGALLVADTEVVLDGRVLGKPRDLVGAQAMLRALSGRDHEVWTRFAVTAGGSGSDERAVHAETVKTQVFFRRLEDDEIVRYAATGEGLDKAGAYAIQGLGAFAVARIEGSYTNVVGLPACEVIAALRRTGLLSAFPLLPAMDDGASSPLPGV</sequence>
<evidence type="ECO:0000313" key="7">
    <source>
        <dbReference type="Proteomes" id="UP000019678"/>
    </source>
</evidence>
<dbReference type="GO" id="GO:0009117">
    <property type="term" value="P:nucleotide metabolic process"/>
    <property type="evidence" value="ECO:0007669"/>
    <property type="project" value="UniProtKB-KW"/>
</dbReference>
<dbReference type="PIRSF" id="PIRSF006305">
    <property type="entry name" value="Maf"/>
    <property type="match status" value="1"/>
</dbReference>
<comment type="cofactor">
    <cofactor evidence="1 4">
        <name>a divalent metal cation</name>
        <dbReference type="ChEBI" id="CHEBI:60240"/>
    </cofactor>
</comment>
<feature type="site" description="Important for substrate specificity" evidence="4">
    <location>
        <position position="77"/>
    </location>
</feature>
<feature type="coiled-coil region" evidence="5">
    <location>
        <begin position="31"/>
        <end position="65"/>
    </location>
</feature>
<name>A0A017TJW6_9BACT</name>
<dbReference type="GO" id="GO:0036218">
    <property type="term" value="F:dTTP diphosphatase activity"/>
    <property type="evidence" value="ECO:0007669"/>
    <property type="project" value="RHEA"/>
</dbReference>
<dbReference type="GO" id="GO:0036221">
    <property type="term" value="F:UTP diphosphatase activity"/>
    <property type="evidence" value="ECO:0007669"/>
    <property type="project" value="RHEA"/>
</dbReference>
<keyword evidence="3 4" id="KW-0546">Nucleotide metabolism</keyword>
<keyword evidence="5" id="KW-0175">Coiled coil</keyword>
<reference evidence="6 7" key="1">
    <citation type="submission" date="2013-05" db="EMBL/GenBank/DDBJ databases">
        <title>Genome assembly of Chondromyces apiculatus DSM 436.</title>
        <authorList>
            <person name="Sharma G."/>
            <person name="Khatri I."/>
            <person name="Kaur C."/>
            <person name="Mayilraj S."/>
            <person name="Subramanian S."/>
        </authorList>
    </citation>
    <scope>NUCLEOTIDE SEQUENCE [LARGE SCALE GENOMIC DNA]</scope>
    <source>
        <strain evidence="6 7">DSM 436</strain>
    </source>
</reference>
<dbReference type="EMBL" id="ASRX01000001">
    <property type="protein sequence ID" value="EYF08946.1"/>
    <property type="molecule type" value="Genomic_DNA"/>
</dbReference>
<dbReference type="PANTHER" id="PTHR43213:SF5">
    <property type="entry name" value="BIFUNCTIONAL DTTP_UTP PYROPHOSPHATASE_METHYLTRANSFERASE PROTEIN-RELATED"/>
    <property type="match status" value="1"/>
</dbReference>
<comment type="subcellular location">
    <subcellularLocation>
        <location evidence="4">Cytoplasm</location>
    </subcellularLocation>
</comment>
<comment type="similarity">
    <text evidence="4">Belongs to the Maf family. YhdE subfamily.</text>
</comment>
<keyword evidence="2 4" id="KW-0378">Hydrolase</keyword>
<evidence type="ECO:0000256" key="1">
    <source>
        <dbReference type="ARBA" id="ARBA00001968"/>
    </source>
</evidence>
<dbReference type="InterPro" id="IPR003697">
    <property type="entry name" value="Maf-like"/>
</dbReference>
<comment type="caution">
    <text evidence="6">The sequence shown here is derived from an EMBL/GenBank/DDBJ whole genome shotgun (WGS) entry which is preliminary data.</text>
</comment>
<feature type="site" description="Important for substrate specificity" evidence="4">
    <location>
        <position position="165"/>
    </location>
</feature>
<protein>
    <recommendedName>
        <fullName evidence="4">dTTP/UTP pyrophosphatase</fullName>
        <shortName evidence="4">dTTPase/UTPase</shortName>
        <ecNumber evidence="4">3.6.1.9</ecNumber>
    </recommendedName>
    <alternativeName>
        <fullName evidence="4">Nucleoside triphosphate pyrophosphatase</fullName>
    </alternativeName>
    <alternativeName>
        <fullName evidence="4">Nucleotide pyrophosphatase</fullName>
        <shortName evidence="4">Nucleotide PPase</shortName>
    </alternativeName>
</protein>
<organism evidence="6 7">
    <name type="scientific">Chondromyces apiculatus DSM 436</name>
    <dbReference type="NCBI Taxonomy" id="1192034"/>
    <lineage>
        <taxon>Bacteria</taxon>
        <taxon>Pseudomonadati</taxon>
        <taxon>Myxococcota</taxon>
        <taxon>Polyangia</taxon>
        <taxon>Polyangiales</taxon>
        <taxon>Polyangiaceae</taxon>
        <taxon>Chondromyces</taxon>
    </lineage>
</organism>
<evidence type="ECO:0000256" key="3">
    <source>
        <dbReference type="ARBA" id="ARBA00023080"/>
    </source>
</evidence>
<keyword evidence="7" id="KW-1185">Reference proteome</keyword>
<comment type="catalytic activity">
    <reaction evidence="4">
        <text>dTTP + H2O = dTMP + diphosphate + H(+)</text>
        <dbReference type="Rhea" id="RHEA:28534"/>
        <dbReference type="ChEBI" id="CHEBI:15377"/>
        <dbReference type="ChEBI" id="CHEBI:15378"/>
        <dbReference type="ChEBI" id="CHEBI:33019"/>
        <dbReference type="ChEBI" id="CHEBI:37568"/>
        <dbReference type="ChEBI" id="CHEBI:63528"/>
        <dbReference type="EC" id="3.6.1.9"/>
    </reaction>
</comment>
<feature type="active site" description="Proton acceptor" evidence="4">
    <location>
        <position position="76"/>
    </location>
</feature>
<dbReference type="OrthoDB" id="9807767at2"/>
<comment type="caution">
    <text evidence="4">Lacks conserved residue(s) required for the propagation of feature annotation.</text>
</comment>
<proteinExistence type="inferred from homology"/>
<accession>A0A017TJW6</accession>
<evidence type="ECO:0000256" key="2">
    <source>
        <dbReference type="ARBA" id="ARBA00022801"/>
    </source>
</evidence>
<evidence type="ECO:0000256" key="5">
    <source>
        <dbReference type="SAM" id="Coils"/>
    </source>
</evidence>
<evidence type="ECO:0000313" key="6">
    <source>
        <dbReference type="EMBL" id="EYF08946.1"/>
    </source>
</evidence>
<dbReference type="InterPro" id="IPR029001">
    <property type="entry name" value="ITPase-like_fam"/>
</dbReference>
<dbReference type="eggNOG" id="COG0424">
    <property type="taxonomic scope" value="Bacteria"/>
</dbReference>
<evidence type="ECO:0000256" key="4">
    <source>
        <dbReference type="HAMAP-Rule" id="MF_00528"/>
    </source>
</evidence>